<evidence type="ECO:0000256" key="2">
    <source>
        <dbReference type="ARBA" id="ARBA00023125"/>
    </source>
</evidence>
<dbReference type="Proteomes" id="UP000028709">
    <property type="component" value="Unassembled WGS sequence"/>
</dbReference>
<dbReference type="InterPro" id="IPR011008">
    <property type="entry name" value="Dimeric_a/b-barrel"/>
</dbReference>
<evidence type="ECO:0000313" key="5">
    <source>
        <dbReference type="EMBL" id="KFF15480.1"/>
    </source>
</evidence>
<dbReference type="SUPFAM" id="SSF46785">
    <property type="entry name" value="Winged helix' DNA-binding domain"/>
    <property type="match status" value="1"/>
</dbReference>
<evidence type="ECO:0000313" key="6">
    <source>
        <dbReference type="Proteomes" id="UP000028709"/>
    </source>
</evidence>
<dbReference type="KEGG" id="cpip:CJF12_13795"/>
<gene>
    <name evidence="5" type="ORF">IQ37_18585</name>
</gene>
<dbReference type="EMBL" id="JPRJ01000057">
    <property type="protein sequence ID" value="KFF15480.1"/>
    <property type="molecule type" value="Genomic_DNA"/>
</dbReference>
<dbReference type="InterPro" id="IPR036388">
    <property type="entry name" value="WH-like_DNA-bd_sf"/>
</dbReference>
<feature type="domain" description="HTH asnC-type" evidence="4">
    <location>
        <begin position="1"/>
        <end position="65"/>
    </location>
</feature>
<dbReference type="PRINTS" id="PR00033">
    <property type="entry name" value="HTHASNC"/>
</dbReference>
<dbReference type="GO" id="GO:0005829">
    <property type="term" value="C:cytosol"/>
    <property type="evidence" value="ECO:0007669"/>
    <property type="project" value="TreeGrafter"/>
</dbReference>
<accession>A0A086AFL6</accession>
<reference evidence="5 6" key="1">
    <citation type="submission" date="2014-07" db="EMBL/GenBank/DDBJ databases">
        <title>Genome of Chryseobacterium piperi CTM.</title>
        <authorList>
            <person name="Pipes S.E."/>
            <person name="Stropko S.J."/>
            <person name="Newman J.D."/>
        </authorList>
    </citation>
    <scope>NUCLEOTIDE SEQUENCE [LARGE SCALE GENOMIC DNA]</scope>
    <source>
        <strain evidence="5 6">CTM</strain>
    </source>
</reference>
<keyword evidence="6" id="KW-1185">Reference proteome</keyword>
<organism evidence="5 6">
    <name type="scientific">Chryseobacterium piperi</name>
    <dbReference type="NCBI Taxonomy" id="558152"/>
    <lineage>
        <taxon>Bacteria</taxon>
        <taxon>Pseudomonadati</taxon>
        <taxon>Bacteroidota</taxon>
        <taxon>Flavobacteriia</taxon>
        <taxon>Flavobacteriales</taxon>
        <taxon>Weeksellaceae</taxon>
        <taxon>Chryseobacterium group</taxon>
        <taxon>Chryseobacterium</taxon>
    </lineage>
</organism>
<sequence>MEKLNKQEIELLRLLQKNSKLDITYLTQRLNMSKTSVYDKIKKFENEGYIKEYVAIIDQKKVGLHFTVMVNVSLNSQRIEYVNEFLERISDLDEVMEAYVTSGLFDIIFKVVVRDPEAFNDFVMNKISTIPHISKIQSSFVMRYIKQTSALPF</sequence>
<dbReference type="Gene3D" id="3.30.70.920">
    <property type="match status" value="1"/>
</dbReference>
<keyword evidence="3" id="KW-0804">Transcription</keyword>
<dbReference type="SMART" id="SM00344">
    <property type="entry name" value="HTH_ASNC"/>
    <property type="match status" value="1"/>
</dbReference>
<dbReference type="RefSeq" id="WP_034687822.1">
    <property type="nucleotide sequence ID" value="NZ_JPRJ01000057.1"/>
</dbReference>
<dbReference type="GO" id="GO:0043565">
    <property type="term" value="F:sequence-specific DNA binding"/>
    <property type="evidence" value="ECO:0007669"/>
    <property type="project" value="InterPro"/>
</dbReference>
<evidence type="ECO:0000256" key="1">
    <source>
        <dbReference type="ARBA" id="ARBA00023015"/>
    </source>
</evidence>
<dbReference type="Pfam" id="PF01037">
    <property type="entry name" value="AsnC_trans_reg"/>
    <property type="match status" value="1"/>
</dbReference>
<dbReference type="InterPro" id="IPR000485">
    <property type="entry name" value="AsnC-type_HTH_dom"/>
</dbReference>
<dbReference type="PANTHER" id="PTHR30154">
    <property type="entry name" value="LEUCINE-RESPONSIVE REGULATORY PROTEIN"/>
    <property type="match status" value="1"/>
</dbReference>
<dbReference type="InterPro" id="IPR036390">
    <property type="entry name" value="WH_DNA-bd_sf"/>
</dbReference>
<dbReference type="AlphaFoldDB" id="A0A086AFL6"/>
<dbReference type="eggNOG" id="COG1522">
    <property type="taxonomic scope" value="Bacteria"/>
</dbReference>
<dbReference type="Pfam" id="PF13412">
    <property type="entry name" value="HTH_24"/>
    <property type="match status" value="1"/>
</dbReference>
<dbReference type="SUPFAM" id="SSF54909">
    <property type="entry name" value="Dimeric alpha+beta barrel"/>
    <property type="match status" value="1"/>
</dbReference>
<evidence type="ECO:0000259" key="4">
    <source>
        <dbReference type="PROSITE" id="PS50956"/>
    </source>
</evidence>
<proteinExistence type="predicted"/>
<dbReference type="InterPro" id="IPR019887">
    <property type="entry name" value="Tscrpt_reg_AsnC/Lrp_C"/>
</dbReference>
<dbReference type="STRING" id="558152.IQ37_18585"/>
<dbReference type="GO" id="GO:0043200">
    <property type="term" value="P:response to amino acid"/>
    <property type="evidence" value="ECO:0007669"/>
    <property type="project" value="TreeGrafter"/>
</dbReference>
<keyword evidence="1" id="KW-0805">Transcription regulation</keyword>
<dbReference type="PANTHER" id="PTHR30154:SF34">
    <property type="entry name" value="TRANSCRIPTIONAL REGULATOR AZLB"/>
    <property type="match status" value="1"/>
</dbReference>
<protein>
    <recommendedName>
        <fullName evidence="4">HTH asnC-type domain-containing protein</fullName>
    </recommendedName>
</protein>
<name>A0A086AFL6_9FLAO</name>
<dbReference type="Gene3D" id="1.10.10.10">
    <property type="entry name" value="Winged helix-like DNA-binding domain superfamily/Winged helix DNA-binding domain"/>
    <property type="match status" value="1"/>
</dbReference>
<dbReference type="PROSITE" id="PS50956">
    <property type="entry name" value="HTH_ASNC_2"/>
    <property type="match status" value="1"/>
</dbReference>
<dbReference type="InterPro" id="IPR019888">
    <property type="entry name" value="Tscrpt_reg_AsnC-like"/>
</dbReference>
<evidence type="ECO:0000256" key="3">
    <source>
        <dbReference type="ARBA" id="ARBA00023163"/>
    </source>
</evidence>
<keyword evidence="2" id="KW-0238">DNA-binding</keyword>
<comment type="caution">
    <text evidence="5">The sequence shown here is derived from an EMBL/GenBank/DDBJ whole genome shotgun (WGS) entry which is preliminary data.</text>
</comment>